<organism evidence="3">
    <name type="scientific">Echinostoma caproni</name>
    <dbReference type="NCBI Taxonomy" id="27848"/>
    <lineage>
        <taxon>Eukaryota</taxon>
        <taxon>Metazoa</taxon>
        <taxon>Spiralia</taxon>
        <taxon>Lophotrochozoa</taxon>
        <taxon>Platyhelminthes</taxon>
        <taxon>Trematoda</taxon>
        <taxon>Digenea</taxon>
        <taxon>Plagiorchiida</taxon>
        <taxon>Echinostomata</taxon>
        <taxon>Echinostomatoidea</taxon>
        <taxon>Echinostomatidae</taxon>
        <taxon>Echinostoma</taxon>
    </lineage>
</organism>
<sequence length="74" mass="8578">MNTGGPRILCDVYEADYRVMDPVKIFEKFTHFIESINRVRRLNPGARKLIRQVGLSRSIHDPLPPFVPTRAQSR</sequence>
<accession>A0A183B3V5</accession>
<dbReference type="EMBL" id="UZAN01056217">
    <property type="protein sequence ID" value="VDP91162.1"/>
    <property type="molecule type" value="Genomic_DNA"/>
</dbReference>
<dbReference type="OrthoDB" id="39497at2759"/>
<reference evidence="1 2" key="2">
    <citation type="submission" date="2018-11" db="EMBL/GenBank/DDBJ databases">
        <authorList>
            <consortium name="Pathogen Informatics"/>
        </authorList>
    </citation>
    <scope>NUCLEOTIDE SEQUENCE [LARGE SCALE GENOMIC DNA]</scope>
    <source>
        <strain evidence="1 2">Egypt</strain>
    </source>
</reference>
<dbReference type="AlphaFoldDB" id="A0A183B3V5"/>
<reference evidence="3" key="1">
    <citation type="submission" date="2016-06" db="UniProtKB">
        <authorList>
            <consortium name="WormBaseParasite"/>
        </authorList>
    </citation>
    <scope>IDENTIFICATION</scope>
</reference>
<keyword evidence="2" id="KW-1185">Reference proteome</keyword>
<gene>
    <name evidence="1" type="ORF">ECPE_LOCUS13890</name>
</gene>
<evidence type="ECO:0000313" key="2">
    <source>
        <dbReference type="Proteomes" id="UP000272942"/>
    </source>
</evidence>
<protein>
    <submittedName>
        <fullName evidence="3">Radical SAM protein</fullName>
    </submittedName>
</protein>
<evidence type="ECO:0000313" key="1">
    <source>
        <dbReference type="EMBL" id="VDP91162.1"/>
    </source>
</evidence>
<proteinExistence type="predicted"/>
<dbReference type="Proteomes" id="UP000272942">
    <property type="component" value="Unassembled WGS sequence"/>
</dbReference>
<dbReference type="WBParaSite" id="ECPE_0001393001-mRNA-1">
    <property type="protein sequence ID" value="ECPE_0001393001-mRNA-1"/>
    <property type="gene ID" value="ECPE_0001393001"/>
</dbReference>
<evidence type="ECO:0000313" key="3">
    <source>
        <dbReference type="WBParaSite" id="ECPE_0001393001-mRNA-1"/>
    </source>
</evidence>
<name>A0A183B3V5_9TREM</name>